<feature type="region of interest" description="Disordered" evidence="1">
    <location>
        <begin position="228"/>
        <end position="444"/>
    </location>
</feature>
<proteinExistence type="predicted"/>
<feature type="compositionally biased region" description="Basic and acidic residues" evidence="1">
    <location>
        <begin position="350"/>
        <end position="365"/>
    </location>
</feature>
<organism evidence="2 3">
    <name type="scientific">Panagrolaimus superbus</name>
    <dbReference type="NCBI Taxonomy" id="310955"/>
    <lineage>
        <taxon>Eukaryota</taxon>
        <taxon>Metazoa</taxon>
        <taxon>Ecdysozoa</taxon>
        <taxon>Nematoda</taxon>
        <taxon>Chromadorea</taxon>
        <taxon>Rhabditida</taxon>
        <taxon>Tylenchina</taxon>
        <taxon>Panagrolaimomorpha</taxon>
        <taxon>Panagrolaimoidea</taxon>
        <taxon>Panagrolaimidae</taxon>
        <taxon>Panagrolaimus</taxon>
    </lineage>
</organism>
<evidence type="ECO:0000256" key="1">
    <source>
        <dbReference type="SAM" id="MobiDB-lite"/>
    </source>
</evidence>
<keyword evidence="2" id="KW-1185">Reference proteome</keyword>
<feature type="compositionally biased region" description="Basic and acidic residues" evidence="1">
    <location>
        <begin position="228"/>
        <end position="238"/>
    </location>
</feature>
<feature type="compositionally biased region" description="Basic and acidic residues" evidence="1">
    <location>
        <begin position="530"/>
        <end position="546"/>
    </location>
</feature>
<feature type="compositionally biased region" description="Basic and acidic residues" evidence="1">
    <location>
        <begin position="481"/>
        <end position="499"/>
    </location>
</feature>
<dbReference type="Proteomes" id="UP000887577">
    <property type="component" value="Unplaced"/>
</dbReference>
<feature type="compositionally biased region" description="Basic and acidic residues" evidence="1">
    <location>
        <begin position="64"/>
        <end position="80"/>
    </location>
</feature>
<feature type="compositionally biased region" description="Basic and acidic residues" evidence="1">
    <location>
        <begin position="115"/>
        <end position="139"/>
    </location>
</feature>
<feature type="compositionally biased region" description="Gly residues" evidence="1">
    <location>
        <begin position="796"/>
        <end position="808"/>
    </location>
</feature>
<feature type="compositionally biased region" description="Basic and acidic residues" evidence="1">
    <location>
        <begin position="180"/>
        <end position="209"/>
    </location>
</feature>
<reference evidence="3" key="1">
    <citation type="submission" date="2022-11" db="UniProtKB">
        <authorList>
            <consortium name="WormBaseParasite"/>
        </authorList>
    </citation>
    <scope>IDENTIFICATION</scope>
</reference>
<evidence type="ECO:0000313" key="3">
    <source>
        <dbReference type="WBParaSite" id="PSU_v2.g1617.t1"/>
    </source>
</evidence>
<feature type="compositionally biased region" description="Polar residues" evidence="1">
    <location>
        <begin position="697"/>
        <end position="713"/>
    </location>
</feature>
<protein>
    <submittedName>
        <fullName evidence="3">Uncharacterized protein</fullName>
    </submittedName>
</protein>
<feature type="compositionally biased region" description="Low complexity" evidence="1">
    <location>
        <begin position="398"/>
        <end position="430"/>
    </location>
</feature>
<feature type="compositionally biased region" description="Polar residues" evidence="1">
    <location>
        <begin position="550"/>
        <end position="574"/>
    </location>
</feature>
<name>A0A914YA57_9BILA</name>
<feature type="compositionally biased region" description="Basic and acidic residues" evidence="1">
    <location>
        <begin position="94"/>
        <end position="108"/>
    </location>
</feature>
<feature type="compositionally biased region" description="Basic and acidic residues" evidence="1">
    <location>
        <begin position="146"/>
        <end position="165"/>
    </location>
</feature>
<feature type="compositionally biased region" description="Low complexity" evidence="1">
    <location>
        <begin position="737"/>
        <end position="749"/>
    </location>
</feature>
<dbReference type="WBParaSite" id="PSU_v2.g1617.t1">
    <property type="protein sequence ID" value="PSU_v2.g1617.t1"/>
    <property type="gene ID" value="PSU_v2.g1617"/>
</dbReference>
<feature type="compositionally biased region" description="Polar residues" evidence="1">
    <location>
        <begin position="272"/>
        <end position="285"/>
    </location>
</feature>
<feature type="region of interest" description="Disordered" evidence="1">
    <location>
        <begin position="679"/>
        <end position="812"/>
    </location>
</feature>
<feature type="region of interest" description="Disordered" evidence="1">
    <location>
        <begin position="1"/>
        <end position="209"/>
    </location>
</feature>
<feature type="compositionally biased region" description="Basic and acidic residues" evidence="1">
    <location>
        <begin position="25"/>
        <end position="43"/>
    </location>
</feature>
<feature type="compositionally biased region" description="Basic and acidic residues" evidence="1">
    <location>
        <begin position="388"/>
        <end position="397"/>
    </location>
</feature>
<sequence length="840" mass="98508">MDYSPSNRGGHTGGQRLYPLGPTRGRRDHEAAAPTARDRRYDERDDGGDEVQDLRNPHRSQYRNNDRNENDNRGDGRERGVASGRGGRSGGPNHQRDVHSYQVEDERQQPVQRQPNREDFYDGRHQLERNDRLNHRENDNNYQFSPERRGPPPRDEQEYEADHPRARPPPNNQRRQQRVHQQDERIYEDPQLLHEQNYDHPPLDDYREGRLQDRNAFYAERLQARIRHSSDLDRDHSNRNPPNGRVRARVHYEDDEGTDYGYPPTAHENPPRNHQQFVRENSNYPPQMDNRQGIPQREYHPRAPPPPPPPPPQQQRDEQNLNESVYDNVPVQDERSRHPPMDPFQNSLPRNERNDAIRRPSEDPIRVQQQSNRQPIHQGKYGPALRSQQEEYEHEQQRLQQHPQPRPQHQQPQHQQPQHQQPQHQQPRRPSVYQHPPETFYDNFPRREEPIQQRLHQRSQQSPAVIHENENVYNEIPNHSNQEEFDHSRGRPPPDDQRRQQRVHQQVDTDYEDAPLNSAEQNYDHPPTSADHRRQNRSQERNRVYEEPPSNHNQYHRQNFSIRVQCGSAATSPQPEHVQGREEETLPESQQWNVRRIAAPQQPEHVPVEVEETSPPTTLLPAPEQWNIRRIVPRQTRDQRNGNNNINGIINQEDQSFVEIVDDNIGRGATNEPHPIIDANEGWDTPIPGPEEVAPLSSFSQEAPVAPSQSNHFSGRGGGQGGFNYPLQHHRYQSSHNQNNNNNNNNNNNLQSFDATNDEHQQQPQRPPRNDEDFFGGFEDGFAPPHRSYRPPTFGEQGGRQGYGGQNGYSGYQPQNFRKSSFYLFKTKHESFCLFWRPDL</sequence>
<dbReference type="AlphaFoldDB" id="A0A914YA57"/>
<accession>A0A914YA57</accession>
<evidence type="ECO:0000313" key="2">
    <source>
        <dbReference type="Proteomes" id="UP000887577"/>
    </source>
</evidence>
<feature type="compositionally biased region" description="Pro residues" evidence="1">
    <location>
        <begin position="302"/>
        <end position="313"/>
    </location>
</feature>
<feature type="region of interest" description="Disordered" evidence="1">
    <location>
        <begin position="478"/>
        <end position="590"/>
    </location>
</feature>